<evidence type="ECO:0000256" key="3">
    <source>
        <dbReference type="ARBA" id="ARBA00004642"/>
    </source>
</evidence>
<dbReference type="EMBL" id="OV725080">
    <property type="protein sequence ID" value="CAH1399651.1"/>
    <property type="molecule type" value="Genomic_DNA"/>
</dbReference>
<comment type="subcellular location">
    <subcellularLocation>
        <location evidence="2">Nucleus</location>
        <location evidence="2">Nucleolus</location>
    </subcellularLocation>
    <subcellularLocation>
        <location evidence="3">Nucleus</location>
        <location evidence="3">Nucleoplasm</location>
    </subcellularLocation>
</comment>
<dbReference type="Pfam" id="PF22327">
    <property type="entry name" value="Nudt16-like"/>
    <property type="match status" value="1"/>
</dbReference>
<accession>A0A9P0HDB5</accession>
<comment type="cofactor">
    <cofactor evidence="1">
        <name>Co(2+)</name>
        <dbReference type="ChEBI" id="CHEBI:48828"/>
    </cofactor>
</comment>
<organism evidence="19 20">
    <name type="scientific">Nezara viridula</name>
    <name type="common">Southern green stink bug</name>
    <name type="synonym">Cimex viridulus</name>
    <dbReference type="NCBI Taxonomy" id="85310"/>
    <lineage>
        <taxon>Eukaryota</taxon>
        <taxon>Metazoa</taxon>
        <taxon>Ecdysozoa</taxon>
        <taxon>Arthropoda</taxon>
        <taxon>Hexapoda</taxon>
        <taxon>Insecta</taxon>
        <taxon>Pterygota</taxon>
        <taxon>Neoptera</taxon>
        <taxon>Paraneoptera</taxon>
        <taxon>Hemiptera</taxon>
        <taxon>Heteroptera</taxon>
        <taxon>Panheteroptera</taxon>
        <taxon>Pentatomomorpha</taxon>
        <taxon>Pentatomoidea</taxon>
        <taxon>Pentatomidae</taxon>
        <taxon>Pentatominae</taxon>
        <taxon>Nezara</taxon>
    </lineage>
</organism>
<evidence type="ECO:0000313" key="19">
    <source>
        <dbReference type="EMBL" id="CAH1399651.1"/>
    </source>
</evidence>
<evidence type="ECO:0000256" key="17">
    <source>
        <dbReference type="ARBA" id="ARBA00048945"/>
    </source>
</evidence>
<dbReference type="GO" id="GO:1990003">
    <property type="term" value="F:IDP phosphatase activity"/>
    <property type="evidence" value="ECO:0007669"/>
    <property type="project" value="UniProtKB-EC"/>
</dbReference>
<dbReference type="Gene3D" id="3.90.79.10">
    <property type="entry name" value="Nucleoside Triphosphate Pyrophosphohydrolase"/>
    <property type="match status" value="1"/>
</dbReference>
<comment type="catalytic activity">
    <reaction evidence="17">
        <text>dIDP + H2O = dIMP + phosphate + H(+)</text>
        <dbReference type="Rhea" id="RHEA:35211"/>
        <dbReference type="ChEBI" id="CHEBI:15377"/>
        <dbReference type="ChEBI" id="CHEBI:15378"/>
        <dbReference type="ChEBI" id="CHEBI:43474"/>
        <dbReference type="ChEBI" id="CHEBI:61194"/>
        <dbReference type="ChEBI" id="CHEBI:62286"/>
        <dbReference type="EC" id="3.6.1.64"/>
    </reaction>
    <physiologicalReaction direction="left-to-right" evidence="17">
        <dbReference type="Rhea" id="RHEA:35212"/>
    </physiologicalReaction>
</comment>
<dbReference type="GO" id="GO:0009117">
    <property type="term" value="P:nucleotide metabolic process"/>
    <property type="evidence" value="ECO:0007669"/>
    <property type="project" value="UniProtKB-KW"/>
</dbReference>
<dbReference type="PROSITE" id="PS51462">
    <property type="entry name" value="NUDIX"/>
    <property type="match status" value="1"/>
</dbReference>
<evidence type="ECO:0000256" key="5">
    <source>
        <dbReference type="ARBA" id="ARBA00022884"/>
    </source>
</evidence>
<dbReference type="InterPro" id="IPR000086">
    <property type="entry name" value="NUDIX_hydrolase_dom"/>
</dbReference>
<keyword evidence="5" id="KW-0694">RNA-binding</keyword>
<evidence type="ECO:0000256" key="16">
    <source>
        <dbReference type="ARBA" id="ARBA00047875"/>
    </source>
</evidence>
<dbReference type="InterPro" id="IPR020476">
    <property type="entry name" value="Nudix_hydrolase"/>
</dbReference>
<evidence type="ECO:0000256" key="11">
    <source>
        <dbReference type="ARBA" id="ARBA00041450"/>
    </source>
</evidence>
<evidence type="ECO:0000256" key="4">
    <source>
        <dbReference type="ARBA" id="ARBA00022801"/>
    </source>
</evidence>
<reference evidence="19" key="1">
    <citation type="submission" date="2022-01" db="EMBL/GenBank/DDBJ databases">
        <authorList>
            <person name="King R."/>
        </authorList>
    </citation>
    <scope>NUCLEOTIDE SEQUENCE</scope>
</reference>
<dbReference type="PANTHER" id="PTHR31699">
    <property type="entry name" value="NUDIX T16 FAMILY MEMBER"/>
    <property type="match status" value="1"/>
</dbReference>
<proteinExistence type="inferred from homology"/>
<keyword evidence="20" id="KW-1185">Reference proteome</keyword>
<evidence type="ECO:0000256" key="14">
    <source>
        <dbReference type="ARBA" id="ARBA00043162"/>
    </source>
</evidence>
<dbReference type="SUPFAM" id="SSF55811">
    <property type="entry name" value="Nudix"/>
    <property type="match status" value="1"/>
</dbReference>
<dbReference type="GO" id="GO:1990174">
    <property type="term" value="F:phosphodiesterase decapping endonuclease activity"/>
    <property type="evidence" value="ECO:0007669"/>
    <property type="project" value="TreeGrafter"/>
</dbReference>
<keyword evidence="4" id="KW-0378">Hydrolase</keyword>
<comment type="similarity">
    <text evidence="8">Belongs to the Nudix hydrolase family. NUDT16 subfamily.</text>
</comment>
<evidence type="ECO:0000256" key="7">
    <source>
        <dbReference type="ARBA" id="ARBA00023242"/>
    </source>
</evidence>
<gene>
    <name evidence="19" type="ORF">NEZAVI_LOCUS9059</name>
</gene>
<evidence type="ECO:0000256" key="9">
    <source>
        <dbReference type="ARBA" id="ARBA00038899"/>
    </source>
</evidence>
<dbReference type="AlphaFoldDB" id="A0A9P0HDB5"/>
<comment type="catalytic activity">
    <reaction evidence="15">
        <text>a 5'-end (N(7)-methyl 5'-triphosphoguanosine)-ribonucleoside in mRNA + H2O = N(7)-methyl-GDP + a 5'-end phospho-ribonucleoside in mRNA + 2 H(+)</text>
        <dbReference type="Rhea" id="RHEA:67484"/>
        <dbReference type="Rhea" id="RHEA-COMP:15692"/>
        <dbReference type="Rhea" id="RHEA-COMP:17167"/>
        <dbReference type="ChEBI" id="CHEBI:15377"/>
        <dbReference type="ChEBI" id="CHEBI:15378"/>
        <dbReference type="ChEBI" id="CHEBI:63714"/>
        <dbReference type="ChEBI" id="CHEBI:138282"/>
        <dbReference type="ChEBI" id="CHEBI:156461"/>
        <dbReference type="EC" id="3.6.1.62"/>
    </reaction>
    <physiologicalReaction direction="left-to-right" evidence="15">
        <dbReference type="Rhea" id="RHEA:67485"/>
    </physiologicalReaction>
</comment>
<evidence type="ECO:0000256" key="6">
    <source>
        <dbReference type="ARBA" id="ARBA00023080"/>
    </source>
</evidence>
<evidence type="ECO:0000256" key="2">
    <source>
        <dbReference type="ARBA" id="ARBA00004604"/>
    </source>
</evidence>
<feature type="domain" description="Nudix hydrolase" evidence="18">
    <location>
        <begin position="37"/>
        <end position="183"/>
    </location>
</feature>
<evidence type="ECO:0000259" key="18">
    <source>
        <dbReference type="PROSITE" id="PS51462"/>
    </source>
</evidence>
<dbReference type="GO" id="GO:0006402">
    <property type="term" value="P:mRNA catabolic process"/>
    <property type="evidence" value="ECO:0007669"/>
    <property type="project" value="TreeGrafter"/>
</dbReference>
<sequence length="223" mass="25269">MYMGGLSFEDELGLECPGKIYTQVMDLKQLPSDKFKNSSHAAHCMIYALNNRPVLKAYMPKASILMQLRFDGHFGFPGGVVEKGETPEEAVAREMEEEMGILRHNFRIFPEDHVVTHYSEDKDLLLHFFTKEVSLNRLLNIEATAVKGDYYGEEVMGIVRIPLYTMADGFRGFPAFLNHGFIGNSKEQLLHALIAKQLFTQEEIQTALAAKPKIITKINKINT</sequence>
<keyword evidence="7" id="KW-0539">Nucleus</keyword>
<evidence type="ECO:0000313" key="20">
    <source>
        <dbReference type="Proteomes" id="UP001152798"/>
    </source>
</evidence>
<dbReference type="PROSITE" id="PS00893">
    <property type="entry name" value="NUDIX_BOX"/>
    <property type="match status" value="1"/>
</dbReference>
<dbReference type="GO" id="GO:0140933">
    <property type="term" value="F:5'-(N(7)-methylguanosine 5'-triphospho)-[mRNA] hydrolase activity"/>
    <property type="evidence" value="ECO:0007669"/>
    <property type="project" value="UniProtKB-EC"/>
</dbReference>
<dbReference type="InterPro" id="IPR020084">
    <property type="entry name" value="NUDIX_hydrolase_CS"/>
</dbReference>
<dbReference type="OrthoDB" id="5950381at2759"/>
<evidence type="ECO:0000256" key="10">
    <source>
        <dbReference type="ARBA" id="ARBA00039871"/>
    </source>
</evidence>
<evidence type="ECO:0000256" key="13">
    <source>
        <dbReference type="ARBA" id="ARBA00042015"/>
    </source>
</evidence>
<evidence type="ECO:0000256" key="12">
    <source>
        <dbReference type="ARBA" id="ARBA00041656"/>
    </source>
</evidence>
<protein>
    <recommendedName>
        <fullName evidence="10">U8 snoRNA-decapping enzyme</fullName>
        <ecNumber evidence="9">3.6.1.64</ecNumber>
    </recommendedName>
    <alternativeName>
        <fullName evidence="13">IDP phosphatase</fullName>
    </alternativeName>
    <alternativeName>
        <fullName evidence="11">Inosine diphosphate phosphatase</fullName>
    </alternativeName>
    <alternativeName>
        <fullName evidence="12">Nucleoside diphosphate-linked moiety X motif 16</fullName>
    </alternativeName>
    <alternativeName>
        <fullName evidence="14">m7GpppN-mRNA hydrolase</fullName>
    </alternativeName>
</protein>
<dbReference type="InterPro" id="IPR015797">
    <property type="entry name" value="NUDIX_hydrolase-like_dom_sf"/>
</dbReference>
<dbReference type="PANTHER" id="PTHR31699:SF1">
    <property type="entry name" value="U8 SNORNA-DECAPPING ENZYME"/>
    <property type="match status" value="1"/>
</dbReference>
<evidence type="ECO:0000256" key="1">
    <source>
        <dbReference type="ARBA" id="ARBA00001941"/>
    </source>
</evidence>
<dbReference type="EC" id="3.6.1.64" evidence="9"/>
<evidence type="ECO:0000256" key="15">
    <source>
        <dbReference type="ARBA" id="ARBA00047661"/>
    </source>
</evidence>
<dbReference type="Proteomes" id="UP001152798">
    <property type="component" value="Chromosome 4"/>
</dbReference>
<dbReference type="GO" id="GO:0005654">
    <property type="term" value="C:nucleoplasm"/>
    <property type="evidence" value="ECO:0007669"/>
    <property type="project" value="UniProtKB-SubCell"/>
</dbReference>
<dbReference type="GO" id="GO:0016077">
    <property type="term" value="P:sno(s)RNA catabolic process"/>
    <property type="evidence" value="ECO:0007669"/>
    <property type="project" value="TreeGrafter"/>
</dbReference>
<dbReference type="GO" id="GO:0030515">
    <property type="term" value="F:snoRNA binding"/>
    <property type="evidence" value="ECO:0007669"/>
    <property type="project" value="TreeGrafter"/>
</dbReference>
<comment type="catalytic activity">
    <reaction evidence="16">
        <text>IDP + H2O = IMP + phosphate + H(+)</text>
        <dbReference type="Rhea" id="RHEA:35207"/>
        <dbReference type="ChEBI" id="CHEBI:15377"/>
        <dbReference type="ChEBI" id="CHEBI:15378"/>
        <dbReference type="ChEBI" id="CHEBI:43474"/>
        <dbReference type="ChEBI" id="CHEBI:58053"/>
        <dbReference type="ChEBI" id="CHEBI:58280"/>
        <dbReference type="EC" id="3.6.1.64"/>
    </reaction>
    <physiologicalReaction direction="left-to-right" evidence="16">
        <dbReference type="Rhea" id="RHEA:35208"/>
    </physiologicalReaction>
</comment>
<dbReference type="PRINTS" id="PR00502">
    <property type="entry name" value="NUDIXFAMILY"/>
</dbReference>
<evidence type="ECO:0000256" key="8">
    <source>
        <dbReference type="ARBA" id="ARBA00038173"/>
    </source>
</evidence>
<keyword evidence="6" id="KW-0546">Nucleotide metabolism</keyword>
<dbReference type="GO" id="GO:0005730">
    <property type="term" value="C:nucleolus"/>
    <property type="evidence" value="ECO:0007669"/>
    <property type="project" value="UniProtKB-SubCell"/>
</dbReference>
<dbReference type="InterPro" id="IPR054754">
    <property type="entry name" value="NudT16"/>
</dbReference>
<name>A0A9P0HDB5_NEZVI</name>